<organism evidence="1 2">
    <name type="scientific">Phytophthora megakarya</name>
    <dbReference type="NCBI Taxonomy" id="4795"/>
    <lineage>
        <taxon>Eukaryota</taxon>
        <taxon>Sar</taxon>
        <taxon>Stramenopiles</taxon>
        <taxon>Oomycota</taxon>
        <taxon>Peronosporomycetes</taxon>
        <taxon>Peronosporales</taxon>
        <taxon>Peronosporaceae</taxon>
        <taxon>Phytophthora</taxon>
    </lineage>
</organism>
<dbReference type="EMBL" id="NBNE01000178">
    <property type="protein sequence ID" value="OWZ21905.1"/>
    <property type="molecule type" value="Genomic_DNA"/>
</dbReference>
<comment type="caution">
    <text evidence="1">The sequence shown here is derived from an EMBL/GenBank/DDBJ whole genome shotgun (WGS) entry which is preliminary data.</text>
</comment>
<protein>
    <recommendedName>
        <fullName evidence="3">M96 mating-specific protein</fullName>
    </recommendedName>
</protein>
<dbReference type="OrthoDB" id="10471783at2759"/>
<accession>A0A225WW56</accession>
<dbReference type="AlphaFoldDB" id="A0A225WW56"/>
<name>A0A225WW56_9STRA</name>
<reference evidence="2" key="1">
    <citation type="submission" date="2017-03" db="EMBL/GenBank/DDBJ databases">
        <title>Phytopthora megakarya and P. palmivora, two closely related causual agents of cacao black pod achieved similar genome size and gene model numbers by different mechanisms.</title>
        <authorList>
            <person name="Ali S."/>
            <person name="Shao J."/>
            <person name="Larry D.J."/>
            <person name="Kronmiller B."/>
            <person name="Shen D."/>
            <person name="Strem M.D."/>
            <person name="Melnick R.L."/>
            <person name="Guiltinan M.J."/>
            <person name="Tyler B.M."/>
            <person name="Meinhardt L.W."/>
            <person name="Bailey B.A."/>
        </authorList>
    </citation>
    <scope>NUCLEOTIDE SEQUENCE [LARGE SCALE GENOMIC DNA]</scope>
    <source>
        <strain evidence="2">zdho120</strain>
    </source>
</reference>
<evidence type="ECO:0008006" key="3">
    <source>
        <dbReference type="Google" id="ProtNLM"/>
    </source>
</evidence>
<keyword evidence="2" id="KW-1185">Reference proteome</keyword>
<proteinExistence type="predicted"/>
<sequence>MEKAQADPKRKGRRSVDNVAYSTALQRRRTEDLRRLRHEVQLLQQQLKLIKTQLTQKRVATPLTTEFINQQNQLAIEYKKRREAETVNEELKSIQATQTKLFTLIRRMLRKRKVSEDICTFRQLQPTIDRRLLSVGFNSAMALDLANSLERLHLEASTVFPALEDNLSVGFRSEIKNHEMFGTCVEMSTITPIACPSHQAADIVWHVTTHPENDETCKPVSTLRTNSCEQVVVIGAMKFWLPNGELHFEAPYWTVISPSLSDPSRASVMQSSYKLYTVTPTFSEELKSAHDLVLSFFGKKMRGIMQMLQNLLLDQVELGSC</sequence>
<evidence type="ECO:0000313" key="2">
    <source>
        <dbReference type="Proteomes" id="UP000198211"/>
    </source>
</evidence>
<dbReference type="Proteomes" id="UP000198211">
    <property type="component" value="Unassembled WGS sequence"/>
</dbReference>
<evidence type="ECO:0000313" key="1">
    <source>
        <dbReference type="EMBL" id="OWZ21905.1"/>
    </source>
</evidence>
<gene>
    <name evidence="1" type="ORF">PHMEG_0003487</name>
</gene>